<sequence>MEPWVPQRPPQPRGRPPGSSKDPERGRWRDGYYWPVPYSWYNRERAHQRQDLGRSPQPQQDPRADQQQPHYASRPGEWHQPGSEADYYEGGYPSQFYLRPGTEDLYQTYHSPALREEYAYGSYYYHRHLQEERVPRQGSPYVWHEDYRDQKYLQEHQRANQKSPFAETQFQSKSQNPYKDSPASNSGQEEPGDLLPESLLTEAQKNKPSLTEESNLLRQHESGLSSSSYELSQYMANAFEPHDPTASTAWSPVQAEDVSAAGPKAPMKFYVPHMPVSFGPGGQLVCVGPSCPGDGETALVELHSMEVILNDSEEQEEMRTFPGPLVREYVHKVDIMTFCQQKAAQSRRSETQGSRDSALLWQLLVLLCRQNGSMVGSDIAELLMQDCTKLEKYKRQPPVANLISLTDEDWPVLSSGSRNLLTGEIPPSVDTPAQIVEKFTKLLYYGRKKEALEWAMKNHLWGHALFLASKMDSRTYSWVMSGFTSTLALNDPLQTLFQLMSGRIPQAATCCGDKQWGDWRPHLAVILSNQGGDPELYQRTIVTMGDTLAGKGLVEAAHFCYLMAHVPFGYYTVKTDHLALLGSSHSQEFLKFATTEAIQRTEIFEYCQMLGRPKSFIPSFQVYKLLYASRLADYGLASQALHYCEAIGTALQKGAGDTGDPHPARLDISGARKTTEHTFYQDLSGQQGNSEALGGCSAQWPTPEQTGPAQLSPQQPFALQPSSYPAGGGSQQTGVPVPLYEVPETHLPGTLGSVAVTGAPGERAWEEAQQMHSPPGENTVVSSETFQPPDGQKVVFKPQVPQLPRARRVSESSAVSDKDDEEGSSDEADKKSSQSTAQRERPGEAKENTKSSGFGWFSWFRSKPTGNASPSGDEDSSDSPDSEETPRASSPTQPVLGLPPTPAPEPQTLPGTSAFSSDEGGGEVRGSASSEGTAEGPGHGGLSGPEGVPSEPYFSSGILLPPPSMNGAVPLYNPSQVPQLSMATSLNRPNRLAQRRYPTQP</sequence>
<feature type="region of interest" description="Disordered" evidence="14">
    <location>
        <begin position="1"/>
        <end position="31"/>
    </location>
</feature>
<dbReference type="Gene3D" id="1.25.40.1030">
    <property type="match status" value="1"/>
</dbReference>
<name>A0A8D1ZDP3_PIG</name>
<keyword evidence="8 13" id="KW-0653">Protein transport</keyword>
<keyword evidence="4 13" id="KW-0813">Transport</keyword>
<dbReference type="GO" id="GO:0000139">
    <property type="term" value="C:Golgi membrane"/>
    <property type="evidence" value="ECO:0007669"/>
    <property type="project" value="UniProtKB-SubCell"/>
</dbReference>
<keyword evidence="5" id="KW-0962">Peroxisome biogenesis</keyword>
<evidence type="ECO:0000256" key="12">
    <source>
        <dbReference type="ARBA" id="ARBA00046776"/>
    </source>
</evidence>
<evidence type="ECO:0000256" key="14">
    <source>
        <dbReference type="SAM" id="MobiDB-lite"/>
    </source>
</evidence>
<dbReference type="Ensembl" id="ENSSSCT00065081445.1">
    <property type="protein sequence ID" value="ENSSSCP00065035466.1"/>
    <property type="gene ID" value="ENSSSCG00065059484.1"/>
</dbReference>
<evidence type="ECO:0000256" key="11">
    <source>
        <dbReference type="ARBA" id="ARBA00045648"/>
    </source>
</evidence>
<dbReference type="InterPro" id="IPR024340">
    <property type="entry name" value="Sec16_CCD"/>
</dbReference>
<feature type="compositionally biased region" description="Pro residues" evidence="14">
    <location>
        <begin position="897"/>
        <end position="907"/>
    </location>
</feature>
<dbReference type="GO" id="GO:0007031">
    <property type="term" value="P:peroxisome organization"/>
    <property type="evidence" value="ECO:0007669"/>
    <property type="project" value="UniProtKB-KW"/>
</dbReference>
<evidence type="ECO:0000259" key="16">
    <source>
        <dbReference type="Pfam" id="PF12932"/>
    </source>
</evidence>
<dbReference type="FunFam" id="1.25.40.1030:FF:000003">
    <property type="entry name" value="Protein transport protein sec16"/>
    <property type="match status" value="1"/>
</dbReference>
<reference evidence="17" key="1">
    <citation type="submission" date="2025-08" db="UniProtKB">
        <authorList>
            <consortium name="Ensembl"/>
        </authorList>
    </citation>
    <scope>IDENTIFICATION</scope>
</reference>
<dbReference type="InterPro" id="IPR024298">
    <property type="entry name" value="Sec16_Sec23-bd"/>
</dbReference>
<evidence type="ECO:0000313" key="18">
    <source>
        <dbReference type="Proteomes" id="UP000694725"/>
    </source>
</evidence>
<feature type="compositionally biased region" description="Gly residues" evidence="14">
    <location>
        <begin position="935"/>
        <end position="944"/>
    </location>
</feature>
<comment type="function">
    <text evidence="11">Plays a role in the organization of the endoplasmic reticulum exit sites (ERES), also known as transitional endoplasmic reticulum (tER). Required for secretory cargo traffic from the endoplasmic reticulum to the Golgi apparatus. Involved in peroxisome biogenesis. Regulates the transport of peroxisomal biogenesis factors PEX3 and PEX16 from the ER to peroxisomes.</text>
</comment>
<feature type="compositionally biased region" description="Low complexity" evidence="14">
    <location>
        <begin position="851"/>
        <end position="860"/>
    </location>
</feature>
<feature type="region of interest" description="Disordered" evidence="14">
    <location>
        <begin position="156"/>
        <end position="194"/>
    </location>
</feature>
<protein>
    <recommendedName>
        <fullName evidence="13">Protein transport protein sec16</fullName>
    </recommendedName>
</protein>
<evidence type="ECO:0000256" key="6">
    <source>
        <dbReference type="ARBA" id="ARBA00022824"/>
    </source>
</evidence>
<feature type="region of interest" description="Disordered" evidence="14">
    <location>
        <begin position="45"/>
        <end position="94"/>
    </location>
</feature>
<evidence type="ECO:0000256" key="10">
    <source>
        <dbReference type="ARBA" id="ARBA00023136"/>
    </source>
</evidence>
<evidence type="ECO:0000256" key="9">
    <source>
        <dbReference type="ARBA" id="ARBA00023034"/>
    </source>
</evidence>
<comment type="similarity">
    <text evidence="3 13">Belongs to the SEC16 family.</text>
</comment>
<evidence type="ECO:0000256" key="3">
    <source>
        <dbReference type="ARBA" id="ARBA00005927"/>
    </source>
</evidence>
<dbReference type="AlphaFoldDB" id="A0A8D1ZDP3"/>
<evidence type="ECO:0000256" key="8">
    <source>
        <dbReference type="ARBA" id="ARBA00022927"/>
    </source>
</evidence>
<feature type="compositionally biased region" description="Low complexity" evidence="14">
    <location>
        <begin position="56"/>
        <end position="69"/>
    </location>
</feature>
<dbReference type="CDD" id="cd09233">
    <property type="entry name" value="ACE1-Sec16-like"/>
    <property type="match status" value="1"/>
</dbReference>
<evidence type="ECO:0000256" key="13">
    <source>
        <dbReference type="RuleBase" id="RU364101"/>
    </source>
</evidence>
<dbReference type="GO" id="GO:0016192">
    <property type="term" value="P:vesicle-mediated transport"/>
    <property type="evidence" value="ECO:0007669"/>
    <property type="project" value="UniProtKB-KW"/>
</dbReference>
<dbReference type="Pfam" id="PF12932">
    <property type="entry name" value="Sec16"/>
    <property type="match status" value="1"/>
</dbReference>
<comment type="subcellular location">
    <subcellularLocation>
        <location evidence="2">Endoplasmic reticulum membrane</location>
        <topology evidence="2">Peripheral membrane protein</topology>
    </subcellularLocation>
    <subcellularLocation>
        <location evidence="1">Golgi apparatus membrane</location>
        <topology evidence="1">Peripheral membrane protein</topology>
    </subcellularLocation>
</comment>
<feature type="compositionally biased region" description="Basic and acidic residues" evidence="14">
    <location>
        <begin position="827"/>
        <end position="849"/>
    </location>
</feature>
<feature type="compositionally biased region" description="Polar residues" evidence="14">
    <location>
        <begin position="699"/>
        <end position="723"/>
    </location>
</feature>
<dbReference type="Pfam" id="PF12931">
    <property type="entry name" value="TPR_Sec16"/>
    <property type="match status" value="1"/>
</dbReference>
<comment type="subunit">
    <text evidence="12">SEC16A and SEC16B are each present in multiple copies in a heteromeric complex. Interacts with TFG. Interacts with SEC13.</text>
</comment>
<evidence type="ECO:0000256" key="2">
    <source>
        <dbReference type="ARBA" id="ARBA00004406"/>
    </source>
</evidence>
<evidence type="ECO:0000256" key="4">
    <source>
        <dbReference type="ARBA" id="ARBA00022448"/>
    </source>
</evidence>
<proteinExistence type="inferred from homology"/>
<dbReference type="Proteomes" id="UP000694725">
    <property type="component" value="Unplaced"/>
</dbReference>
<keyword evidence="9 13" id="KW-0333">Golgi apparatus</keyword>
<feature type="compositionally biased region" description="Pro residues" evidence="14">
    <location>
        <begin position="1"/>
        <end position="15"/>
    </location>
</feature>
<keyword evidence="7 13" id="KW-0931">ER-Golgi transport</keyword>
<evidence type="ECO:0000313" key="17">
    <source>
        <dbReference type="Ensembl" id="ENSSSCP00065035466.1"/>
    </source>
</evidence>
<feature type="compositionally biased region" description="Polar residues" evidence="14">
    <location>
        <begin position="160"/>
        <end position="188"/>
    </location>
</feature>
<keyword evidence="6 13" id="KW-0256">Endoplasmic reticulum</keyword>
<feature type="region of interest" description="Disordered" evidence="14">
    <location>
        <begin position="765"/>
        <end position="1001"/>
    </location>
</feature>
<dbReference type="GO" id="GO:0070971">
    <property type="term" value="C:endoplasmic reticulum exit site"/>
    <property type="evidence" value="ECO:0007669"/>
    <property type="project" value="UniProtKB-ARBA"/>
</dbReference>
<accession>A0A8D1ZDP3</accession>
<feature type="region of interest" description="Disordered" evidence="14">
    <location>
        <begin position="684"/>
        <end position="736"/>
    </location>
</feature>
<dbReference type="GO" id="GO:0015031">
    <property type="term" value="P:protein transport"/>
    <property type="evidence" value="ECO:0007669"/>
    <property type="project" value="UniProtKB-KW"/>
</dbReference>
<evidence type="ECO:0000256" key="7">
    <source>
        <dbReference type="ARBA" id="ARBA00022892"/>
    </source>
</evidence>
<keyword evidence="10 13" id="KW-0472">Membrane</keyword>
<feature type="domain" description="Sec16 Sec23-binding" evidence="15">
    <location>
        <begin position="441"/>
        <end position="653"/>
    </location>
</feature>
<organism evidence="17 18">
    <name type="scientific">Sus scrofa</name>
    <name type="common">Pig</name>
    <dbReference type="NCBI Taxonomy" id="9823"/>
    <lineage>
        <taxon>Eukaryota</taxon>
        <taxon>Metazoa</taxon>
        <taxon>Chordata</taxon>
        <taxon>Craniata</taxon>
        <taxon>Vertebrata</taxon>
        <taxon>Euteleostomi</taxon>
        <taxon>Mammalia</taxon>
        <taxon>Eutheria</taxon>
        <taxon>Laurasiatheria</taxon>
        <taxon>Artiodactyla</taxon>
        <taxon>Suina</taxon>
        <taxon>Suidae</taxon>
        <taxon>Sus</taxon>
    </lineage>
</organism>
<feature type="compositionally biased region" description="Polar residues" evidence="14">
    <location>
        <begin position="973"/>
        <end position="988"/>
    </location>
</feature>
<feature type="domain" description="Sec16 central conserved" evidence="16">
    <location>
        <begin position="276"/>
        <end position="372"/>
    </location>
</feature>
<evidence type="ECO:0000256" key="5">
    <source>
        <dbReference type="ARBA" id="ARBA00022593"/>
    </source>
</evidence>
<evidence type="ECO:0000256" key="1">
    <source>
        <dbReference type="ARBA" id="ARBA00004395"/>
    </source>
</evidence>
<evidence type="ECO:0000259" key="15">
    <source>
        <dbReference type="Pfam" id="PF12931"/>
    </source>
</evidence>
<dbReference type="PANTHER" id="PTHR13402">
    <property type="entry name" value="RGPR-RELATED"/>
    <property type="match status" value="1"/>
</dbReference>
<dbReference type="PANTHER" id="PTHR13402:SF11">
    <property type="entry name" value="PROTEIN TRANSPORT PROTEIN SEC16B"/>
    <property type="match status" value="1"/>
</dbReference>
<feature type="compositionally biased region" description="Acidic residues" evidence="14">
    <location>
        <begin position="872"/>
        <end position="883"/>
    </location>
</feature>
<dbReference type="GO" id="GO:0005789">
    <property type="term" value="C:endoplasmic reticulum membrane"/>
    <property type="evidence" value="ECO:0007669"/>
    <property type="project" value="UniProtKB-SubCell"/>
</dbReference>
<feature type="compositionally biased region" description="Basic and acidic residues" evidence="14">
    <location>
        <begin position="21"/>
        <end position="30"/>
    </location>
</feature>